<evidence type="ECO:0000313" key="3">
    <source>
        <dbReference type="Proteomes" id="UP000275078"/>
    </source>
</evidence>
<feature type="compositionally biased region" description="Basic residues" evidence="1">
    <location>
        <begin position="218"/>
        <end position="230"/>
    </location>
</feature>
<keyword evidence="3" id="KW-1185">Reference proteome</keyword>
<evidence type="ECO:0000313" key="2">
    <source>
        <dbReference type="EMBL" id="RPA78272.1"/>
    </source>
</evidence>
<feature type="compositionally biased region" description="Basic residues" evidence="1">
    <location>
        <begin position="158"/>
        <end position="179"/>
    </location>
</feature>
<feature type="compositionally biased region" description="Acidic residues" evidence="1">
    <location>
        <begin position="203"/>
        <end position="212"/>
    </location>
</feature>
<feature type="compositionally biased region" description="Basic and acidic residues" evidence="1">
    <location>
        <begin position="138"/>
        <end position="157"/>
    </location>
</feature>
<organism evidence="2 3">
    <name type="scientific">Ascobolus immersus RN42</name>
    <dbReference type="NCBI Taxonomy" id="1160509"/>
    <lineage>
        <taxon>Eukaryota</taxon>
        <taxon>Fungi</taxon>
        <taxon>Dikarya</taxon>
        <taxon>Ascomycota</taxon>
        <taxon>Pezizomycotina</taxon>
        <taxon>Pezizomycetes</taxon>
        <taxon>Pezizales</taxon>
        <taxon>Ascobolaceae</taxon>
        <taxon>Ascobolus</taxon>
    </lineage>
</organism>
<proteinExistence type="predicted"/>
<accession>A0A3N4HWN4</accession>
<name>A0A3N4HWN4_ASCIM</name>
<reference evidence="2 3" key="1">
    <citation type="journal article" date="2018" name="Nat. Ecol. Evol.">
        <title>Pezizomycetes genomes reveal the molecular basis of ectomycorrhizal truffle lifestyle.</title>
        <authorList>
            <person name="Murat C."/>
            <person name="Payen T."/>
            <person name="Noel B."/>
            <person name="Kuo A."/>
            <person name="Morin E."/>
            <person name="Chen J."/>
            <person name="Kohler A."/>
            <person name="Krizsan K."/>
            <person name="Balestrini R."/>
            <person name="Da Silva C."/>
            <person name="Montanini B."/>
            <person name="Hainaut M."/>
            <person name="Levati E."/>
            <person name="Barry K.W."/>
            <person name="Belfiori B."/>
            <person name="Cichocki N."/>
            <person name="Clum A."/>
            <person name="Dockter R.B."/>
            <person name="Fauchery L."/>
            <person name="Guy J."/>
            <person name="Iotti M."/>
            <person name="Le Tacon F."/>
            <person name="Lindquist E.A."/>
            <person name="Lipzen A."/>
            <person name="Malagnac F."/>
            <person name="Mello A."/>
            <person name="Molinier V."/>
            <person name="Miyauchi S."/>
            <person name="Poulain J."/>
            <person name="Riccioni C."/>
            <person name="Rubini A."/>
            <person name="Sitrit Y."/>
            <person name="Splivallo R."/>
            <person name="Traeger S."/>
            <person name="Wang M."/>
            <person name="Zifcakova L."/>
            <person name="Wipf D."/>
            <person name="Zambonelli A."/>
            <person name="Paolocci F."/>
            <person name="Nowrousian M."/>
            <person name="Ottonello S."/>
            <person name="Baldrian P."/>
            <person name="Spatafora J.W."/>
            <person name="Henrissat B."/>
            <person name="Nagy L.G."/>
            <person name="Aury J.M."/>
            <person name="Wincker P."/>
            <person name="Grigoriev I.V."/>
            <person name="Bonfante P."/>
            <person name="Martin F.M."/>
        </authorList>
    </citation>
    <scope>NUCLEOTIDE SEQUENCE [LARGE SCALE GENOMIC DNA]</scope>
    <source>
        <strain evidence="2 3">RN42</strain>
    </source>
</reference>
<protein>
    <submittedName>
        <fullName evidence="2">Uncharacterized protein</fullName>
    </submittedName>
</protein>
<sequence>MTRSRSIQTQHISLRSNERLPVDFKISRVESWIVHNLPELGRRLDDITKLVNRPTKTSKEHALVRKVDVPLLNSATTAFNEARALAKESDEANGKDQLKLIMDKAVIDNAHLFVHKAKEILESEWAMEIEKYLKETDTRGDTMDGRSLPERTEDSKAGKTRRSNSNRRTTKRSSRKSKKYHGDSDRYPDFSSSSESSSASSESESDCYLSDEGESRVGRRRMHRRSRARR</sequence>
<feature type="compositionally biased region" description="Low complexity" evidence="1">
    <location>
        <begin position="191"/>
        <end position="202"/>
    </location>
</feature>
<gene>
    <name evidence="2" type="ORF">BJ508DRAFT_349494</name>
</gene>
<dbReference type="AlphaFoldDB" id="A0A3N4HWN4"/>
<evidence type="ECO:0000256" key="1">
    <source>
        <dbReference type="SAM" id="MobiDB-lite"/>
    </source>
</evidence>
<dbReference type="Proteomes" id="UP000275078">
    <property type="component" value="Unassembled WGS sequence"/>
</dbReference>
<dbReference type="EMBL" id="ML119713">
    <property type="protein sequence ID" value="RPA78272.1"/>
    <property type="molecule type" value="Genomic_DNA"/>
</dbReference>
<feature type="region of interest" description="Disordered" evidence="1">
    <location>
        <begin position="138"/>
        <end position="230"/>
    </location>
</feature>